<dbReference type="GO" id="GO:0008641">
    <property type="term" value="F:ubiquitin-like modifier activating enzyme activity"/>
    <property type="evidence" value="ECO:0007669"/>
    <property type="project" value="InterPro"/>
</dbReference>
<evidence type="ECO:0000313" key="3">
    <source>
        <dbReference type="EMBL" id="CQR72262.1"/>
    </source>
</evidence>
<comment type="similarity">
    <text evidence="1">Belongs to the HesA/MoeB/ThiF family.</text>
</comment>
<dbReference type="EMBL" id="CTRP01000010">
    <property type="protein sequence ID" value="CQR72262.1"/>
    <property type="molecule type" value="Genomic_DNA"/>
</dbReference>
<name>A0A0U1KXX1_9FIRM</name>
<dbReference type="AlphaFoldDB" id="A0A0U1KXX1"/>
<dbReference type="GO" id="GO:0004792">
    <property type="term" value="F:thiosulfate-cyanide sulfurtransferase activity"/>
    <property type="evidence" value="ECO:0007669"/>
    <property type="project" value="TreeGrafter"/>
</dbReference>
<dbReference type="Proteomes" id="UP000049855">
    <property type="component" value="Unassembled WGS sequence"/>
</dbReference>
<dbReference type="SUPFAM" id="SSF69572">
    <property type="entry name" value="Activating enzymes of the ubiquitin-like proteins"/>
    <property type="match status" value="2"/>
</dbReference>
<evidence type="ECO:0000313" key="4">
    <source>
        <dbReference type="Proteomes" id="UP000049855"/>
    </source>
</evidence>
<keyword evidence="3" id="KW-0808">Transferase</keyword>
<feature type="domain" description="THIF-type NAD/FAD binding fold" evidence="2">
    <location>
        <begin position="231"/>
        <end position="449"/>
    </location>
</feature>
<dbReference type="InterPro" id="IPR035985">
    <property type="entry name" value="Ubiquitin-activating_enz"/>
</dbReference>
<reference evidence="4" key="1">
    <citation type="submission" date="2015-03" db="EMBL/GenBank/DDBJ databases">
        <authorList>
            <person name="Nijsse Bart"/>
        </authorList>
    </citation>
    <scope>NUCLEOTIDE SEQUENCE [LARGE SCALE GENOMIC DNA]</scope>
</reference>
<keyword evidence="4" id="KW-1185">Reference proteome</keyword>
<dbReference type="InterPro" id="IPR045886">
    <property type="entry name" value="ThiF/MoeB/HesA"/>
</dbReference>
<dbReference type="FunFam" id="3.40.50.720:FF:000080">
    <property type="entry name" value="Thiazole biosynthesis adenylyltransferase ThiF"/>
    <property type="match status" value="1"/>
</dbReference>
<evidence type="ECO:0000259" key="2">
    <source>
        <dbReference type="Pfam" id="PF00899"/>
    </source>
</evidence>
<dbReference type="GO" id="GO:0008146">
    <property type="term" value="F:sulfotransferase activity"/>
    <property type="evidence" value="ECO:0007669"/>
    <property type="project" value="TreeGrafter"/>
</dbReference>
<dbReference type="Gene3D" id="3.40.50.720">
    <property type="entry name" value="NAD(P)-binding Rossmann-like Domain"/>
    <property type="match status" value="1"/>
</dbReference>
<sequence>MILEREQINRYLRHILIPEISGPGQKKILDSSVFVCGENVTDTAPAIYYLAAAGVGHIGCHIEDVTGVDRLFDNIHDLNEDVTIGLSDGTNSDFRIFLGRPEFITEKQDLIYTGFVPSVIALFRGWQGGLQYFKNRDCFQFFASKLAGVRRRPGSELQDSTSDGHIFSNCVSGALCAMEVIKLLLGIGGSVDDFLYFNLLTMEFLKAGETELEHTLHELCTRKLANCPDAALEDRKVLIVGTGGLGSPAAYALALAGVGTIGLVDYDTVEISNLNRQILHSMSRIGMPKVESAATFLKNMNPDLTINCYNTSLSKENIFDIIAGYDVVIDAVDNFPTRFLLNDACFFAGKPMIDAGVIRFDGTFRTILPQKGPCYRCTLPEIPSSDSTPSCAESGVLGPVPGIMGFIQSAEAVKFLSGQGNILSDRMIFFDGLFTDFCTIKINKNNACPLCGADPTMHELQEYVFMCPDDVDKDSN</sequence>
<dbReference type="RefSeq" id="WP_021166988.1">
    <property type="nucleotide sequence ID" value="NZ_CTRP01000010.1"/>
</dbReference>
<organism evidence="3 4">
    <name type="scientific">Sporomusa ovata</name>
    <dbReference type="NCBI Taxonomy" id="2378"/>
    <lineage>
        <taxon>Bacteria</taxon>
        <taxon>Bacillati</taxon>
        <taxon>Bacillota</taxon>
        <taxon>Negativicutes</taxon>
        <taxon>Selenomonadales</taxon>
        <taxon>Sporomusaceae</taxon>
        <taxon>Sporomusa</taxon>
    </lineage>
</organism>
<dbReference type="PANTHER" id="PTHR10953:SF102">
    <property type="entry name" value="ADENYLYLTRANSFERASE AND SULFURTRANSFERASE MOCS3"/>
    <property type="match status" value="1"/>
</dbReference>
<dbReference type="GO" id="GO:0016779">
    <property type="term" value="F:nucleotidyltransferase activity"/>
    <property type="evidence" value="ECO:0007669"/>
    <property type="project" value="UniProtKB-KW"/>
</dbReference>
<gene>
    <name evidence="3" type="ORF">SpAn4DRAFT_2722</name>
</gene>
<dbReference type="GO" id="GO:0005829">
    <property type="term" value="C:cytosol"/>
    <property type="evidence" value="ECO:0007669"/>
    <property type="project" value="TreeGrafter"/>
</dbReference>
<dbReference type="Pfam" id="PF00899">
    <property type="entry name" value="ThiF"/>
    <property type="match status" value="1"/>
</dbReference>
<keyword evidence="3" id="KW-0548">Nucleotidyltransferase</keyword>
<dbReference type="PANTHER" id="PTHR10953">
    <property type="entry name" value="UBIQUITIN-ACTIVATING ENZYME E1"/>
    <property type="match status" value="1"/>
</dbReference>
<protein>
    <submittedName>
        <fullName evidence="3">Sulfur carrier protein adenylyltransferase ThiF</fullName>
    </submittedName>
</protein>
<evidence type="ECO:0000256" key="1">
    <source>
        <dbReference type="ARBA" id="ARBA00009919"/>
    </source>
</evidence>
<dbReference type="CDD" id="cd00757">
    <property type="entry name" value="ThiF_MoeB_HesA_family"/>
    <property type="match status" value="1"/>
</dbReference>
<accession>A0A0U1KXX1</accession>
<dbReference type="InterPro" id="IPR000594">
    <property type="entry name" value="ThiF_NAD_FAD-bd"/>
</dbReference>
<proteinExistence type="inferred from homology"/>